<dbReference type="GeneID" id="115734369"/>
<comment type="similarity">
    <text evidence="1">Belongs to the Frigida family.</text>
</comment>
<evidence type="ECO:0000256" key="1">
    <source>
        <dbReference type="ARBA" id="ARBA00008956"/>
    </source>
</evidence>
<evidence type="ECO:0000256" key="3">
    <source>
        <dbReference type="ARBA" id="ARBA00022782"/>
    </source>
</evidence>
<protein>
    <submittedName>
        <fullName evidence="8">FRIGIDA-like protein 5 isoform X1</fullName>
    </submittedName>
</protein>
<evidence type="ECO:0000256" key="5">
    <source>
        <dbReference type="SAM" id="Coils"/>
    </source>
</evidence>
<keyword evidence="3" id="KW-0221">Differentiation</keyword>
<keyword evidence="4" id="KW-0287">Flowering</keyword>
<gene>
    <name evidence="8" type="primary">LOC115734369</name>
</gene>
<feature type="coiled-coil region" evidence="5">
    <location>
        <begin position="183"/>
        <end position="252"/>
    </location>
</feature>
<reference evidence="8" key="1">
    <citation type="submission" date="2025-08" db="UniProtKB">
        <authorList>
            <consortium name="RefSeq"/>
        </authorList>
    </citation>
    <scope>IDENTIFICATION</scope>
    <source>
        <tissue evidence="8">Leaf</tissue>
    </source>
</reference>
<feature type="region of interest" description="Disordered" evidence="6">
    <location>
        <begin position="262"/>
        <end position="289"/>
    </location>
</feature>
<evidence type="ECO:0000313" key="7">
    <source>
        <dbReference type="Proteomes" id="UP000827889"/>
    </source>
</evidence>
<feature type="coiled-coil region" evidence="5">
    <location>
        <begin position="88"/>
        <end position="132"/>
    </location>
</feature>
<dbReference type="PANTHER" id="PTHR31791">
    <property type="entry name" value="FRIGIDA-LIKE PROTEIN 3-RELATED"/>
    <property type="match status" value="1"/>
</dbReference>
<dbReference type="RefSeq" id="XP_048137421.1">
    <property type="nucleotide sequence ID" value="XM_048281464.1"/>
</dbReference>
<dbReference type="InterPro" id="IPR012474">
    <property type="entry name" value="Frigida"/>
</dbReference>
<sequence>MAGGNLSTDLSVAEVKKSVLRDALEHIHERASSLLLLSLRWKDLDEHYDAARRAVERRGEEVRSVEESVKASFSGFAARLEEIERRESEIASGRRAEFERRREEVERNAEELEFAKREVEERLRGIEVAERRFEEVSSSLGALVDERLREIGERERKVGEREKEIEFRNEKLRERWEAFEASRSKLEGKINEAQLKSEEFEGRMKNLELIEKECDERVKQARLKEKRLQQWSNVLEIQKRELEVRLREVELKDSRAKVLSKEPDLTSKKCQEQNNNVRPAINKSSDEIHPKVLAKSPDTCLKKDGQVSNIQRRAAVDGKEMQIFLNERWTEGEKLRHEVLVTLRKCSDPARLVLDAMEGFYPPHLKKGDVEFDECIVRRSCILLLEQLKKISPIITPQVKTEATKLSFFWITKMRADAENSLEVLGFLQLLATYGLASAFDADEILHYVEKIAQFNHMPELCQALGLKDKIPGLIRDLVKEKQHNLAVKFIHAFKMEDEFPPEPLLKEHMRISKNAAGAILQNGQNSPGAQNQAMKRRKADLEAGGRCVEDNKIKSTISLKKMRQAITSMEKQNEEQKKAASEIGSIKMRELDGKLHSPAIGAAPVPSSIPASVKSTNPISIETAVKPASETSTPPQHRGKHQRTAALAEVGSNPLAGASSNAQSSHITHKEASCENLCSKPSGKILGKILSREVEYELVRDEISTLLQSSSDPACLVFDTLKCSDPSNSKEFIRLGIPVKRCILLLEHLKRFSPIIKPPLFQEAKQFCNIWKLKLKARKDDHVETICFLHFLAAFKLAPLVGANEVLDLLDPSKWAKQVRDFCESLGLADFLPGFIRNLIEKKHWIDAIKYINALKMEDKFPLVPLLTDYLAHWENRADETSKKKNSSPSSQIGAINKKLTATKTAMKWIATYRLESEFSHKDFEAYIKQLEKQKAEIEGKLRESKAGAGSQHVLTQQDKKEEPPAQAASDHVATSCSDAPPSVTASTIPTSASNSSHQPEKKRKSIAPQPQTPSGPPLVGHPLTQPYIRPPVDTHGYQIGPPYSARPSGYHGLQIPPNNYPFNPYHYSGVGYHGRTCAVPLCGGQPVRFAGPRDAFGGPR</sequence>
<name>A0ABM3HLE8_9MYRT</name>
<proteinExistence type="inferred from homology"/>
<feature type="region of interest" description="Disordered" evidence="6">
    <location>
        <begin position="944"/>
        <end position="1033"/>
    </location>
</feature>
<evidence type="ECO:0000256" key="6">
    <source>
        <dbReference type="SAM" id="MobiDB-lite"/>
    </source>
</evidence>
<evidence type="ECO:0000256" key="4">
    <source>
        <dbReference type="ARBA" id="ARBA00023089"/>
    </source>
</evidence>
<dbReference type="Pfam" id="PF07899">
    <property type="entry name" value="Frigida"/>
    <property type="match status" value="2"/>
</dbReference>
<feature type="compositionally biased region" description="Polar residues" evidence="6">
    <location>
        <begin position="974"/>
        <end position="999"/>
    </location>
</feature>
<accession>A0ABM3HLE8</accession>
<keyword evidence="2" id="KW-0217">Developmental protein</keyword>
<keyword evidence="5" id="KW-0175">Coiled coil</keyword>
<feature type="region of interest" description="Disordered" evidence="6">
    <location>
        <begin position="627"/>
        <end position="646"/>
    </location>
</feature>
<organism evidence="7 8">
    <name type="scientific">Rhodamnia argentea</name>
    <dbReference type="NCBI Taxonomy" id="178133"/>
    <lineage>
        <taxon>Eukaryota</taxon>
        <taxon>Viridiplantae</taxon>
        <taxon>Streptophyta</taxon>
        <taxon>Embryophyta</taxon>
        <taxon>Tracheophyta</taxon>
        <taxon>Spermatophyta</taxon>
        <taxon>Magnoliopsida</taxon>
        <taxon>eudicotyledons</taxon>
        <taxon>Gunneridae</taxon>
        <taxon>Pentapetalae</taxon>
        <taxon>rosids</taxon>
        <taxon>malvids</taxon>
        <taxon>Myrtales</taxon>
        <taxon>Myrtaceae</taxon>
        <taxon>Myrtoideae</taxon>
        <taxon>Myrteae</taxon>
        <taxon>Australasian group</taxon>
        <taxon>Rhodamnia</taxon>
    </lineage>
</organism>
<evidence type="ECO:0000256" key="2">
    <source>
        <dbReference type="ARBA" id="ARBA00022473"/>
    </source>
</evidence>
<evidence type="ECO:0000313" key="8">
    <source>
        <dbReference type="RefSeq" id="XP_048137421.1"/>
    </source>
</evidence>
<feature type="compositionally biased region" description="Basic and acidic residues" evidence="6">
    <location>
        <begin position="262"/>
        <end position="271"/>
    </location>
</feature>
<keyword evidence="7" id="KW-1185">Reference proteome</keyword>
<dbReference type="Proteomes" id="UP000827889">
    <property type="component" value="Chromosome 6"/>
</dbReference>
<dbReference type="PANTHER" id="PTHR31791:SF60">
    <property type="entry name" value="FRIGIDA-LIKE PROTEIN 5"/>
    <property type="match status" value="1"/>
</dbReference>